<protein>
    <submittedName>
        <fullName evidence="1">Uncharacterized protein</fullName>
    </submittedName>
</protein>
<gene>
    <name evidence="1" type="ORF">AAND1436_LOCUS5121</name>
</gene>
<proteinExistence type="predicted"/>
<dbReference type="AlphaFoldDB" id="A0A7S2AMJ5"/>
<accession>A0A7S2AMJ5</accession>
<dbReference type="EMBL" id="HBGQ01010486">
    <property type="protein sequence ID" value="CAD9372370.1"/>
    <property type="molecule type" value="Transcribed_RNA"/>
</dbReference>
<name>A0A7S2AMJ5_9DINO</name>
<organism evidence="1">
    <name type="scientific">Alexandrium andersonii</name>
    <dbReference type="NCBI Taxonomy" id="327968"/>
    <lineage>
        <taxon>Eukaryota</taxon>
        <taxon>Sar</taxon>
        <taxon>Alveolata</taxon>
        <taxon>Dinophyceae</taxon>
        <taxon>Gonyaulacales</taxon>
        <taxon>Pyrocystaceae</taxon>
        <taxon>Alexandrium</taxon>
    </lineage>
</organism>
<reference evidence="1" key="1">
    <citation type="submission" date="2021-01" db="EMBL/GenBank/DDBJ databases">
        <authorList>
            <person name="Corre E."/>
            <person name="Pelletier E."/>
            <person name="Niang G."/>
            <person name="Scheremetjew M."/>
            <person name="Finn R."/>
            <person name="Kale V."/>
            <person name="Holt S."/>
            <person name="Cochrane G."/>
            <person name="Meng A."/>
            <person name="Brown T."/>
            <person name="Cohen L."/>
        </authorList>
    </citation>
    <scope>NUCLEOTIDE SEQUENCE</scope>
    <source>
        <strain evidence="1">CCMP2222</strain>
    </source>
</reference>
<evidence type="ECO:0000313" key="1">
    <source>
        <dbReference type="EMBL" id="CAD9372370.1"/>
    </source>
</evidence>
<sequence>MREKCVGDNRRLPFATRRDIARSVISHAEQAKWIVVDCCREGSLKNVTGSLVPYLMEYVKCRLHRTNWDARVLEVRGEDPMDVPLSVCKGNQLRVPTDLRGKWTQGTEEPSCHTGGSFKAVTQVLVDVPKQEHFDDLLRSSIQQAHDPIVLTILERLCGGDAAGLIREWAGRSRGQLGRKSALLPAA</sequence>